<evidence type="ECO:0000313" key="2">
    <source>
        <dbReference type="Proteomes" id="UP001055072"/>
    </source>
</evidence>
<dbReference type="EMBL" id="MU274902">
    <property type="protein sequence ID" value="KAI0093449.1"/>
    <property type="molecule type" value="Genomic_DNA"/>
</dbReference>
<comment type="caution">
    <text evidence="1">The sequence shown here is derived from an EMBL/GenBank/DDBJ whole genome shotgun (WGS) entry which is preliminary data.</text>
</comment>
<organism evidence="1 2">
    <name type="scientific">Irpex rosettiformis</name>
    <dbReference type="NCBI Taxonomy" id="378272"/>
    <lineage>
        <taxon>Eukaryota</taxon>
        <taxon>Fungi</taxon>
        <taxon>Dikarya</taxon>
        <taxon>Basidiomycota</taxon>
        <taxon>Agaricomycotina</taxon>
        <taxon>Agaricomycetes</taxon>
        <taxon>Polyporales</taxon>
        <taxon>Irpicaceae</taxon>
        <taxon>Irpex</taxon>
    </lineage>
</organism>
<name>A0ACB8UH05_9APHY</name>
<evidence type="ECO:0000313" key="1">
    <source>
        <dbReference type="EMBL" id="KAI0093449.1"/>
    </source>
</evidence>
<accession>A0ACB8UH05</accession>
<sequence>MKCNKDLECEIICDDKPLEEYHITMEGENSMSCWVASEAGKAFTVKINNRLLDVDFVCVMHIDGQLTNKRPVRRNTSDYLKGMRVGNSQIRSYMFSPIRLTDNEEILEQGPRNLKDIGKICLKWHRAKIELEQMGNVSQTENTRREGDGLEDGALHEKAKKLGGHRVILGVAQDMPEGSYIYSSASYLDSIDAPYFTFTWRYRPKEILQAQGIMPNDEVQPPNAKRPRPSASLEPKAGPSKRLRENQEEDQPGADLQVKAEAMIDLEALEAQRDALDEQIRRARQTLDVKREASPIVLGHANGVLIDLTED</sequence>
<dbReference type="Proteomes" id="UP001055072">
    <property type="component" value="Unassembled WGS sequence"/>
</dbReference>
<gene>
    <name evidence="1" type="ORF">BDY19DRAFT_923767</name>
</gene>
<proteinExistence type="predicted"/>
<keyword evidence="2" id="KW-1185">Reference proteome</keyword>
<reference evidence="1" key="1">
    <citation type="journal article" date="2021" name="Environ. Microbiol.">
        <title>Gene family expansions and transcriptome signatures uncover fungal adaptations to wood decay.</title>
        <authorList>
            <person name="Hage H."/>
            <person name="Miyauchi S."/>
            <person name="Viragh M."/>
            <person name="Drula E."/>
            <person name="Min B."/>
            <person name="Chaduli D."/>
            <person name="Navarro D."/>
            <person name="Favel A."/>
            <person name="Norest M."/>
            <person name="Lesage-Meessen L."/>
            <person name="Balint B."/>
            <person name="Merenyi Z."/>
            <person name="de Eugenio L."/>
            <person name="Morin E."/>
            <person name="Martinez A.T."/>
            <person name="Baldrian P."/>
            <person name="Stursova M."/>
            <person name="Martinez M.J."/>
            <person name="Novotny C."/>
            <person name="Magnuson J.K."/>
            <person name="Spatafora J.W."/>
            <person name="Maurice S."/>
            <person name="Pangilinan J."/>
            <person name="Andreopoulos W."/>
            <person name="LaButti K."/>
            <person name="Hundley H."/>
            <person name="Na H."/>
            <person name="Kuo A."/>
            <person name="Barry K."/>
            <person name="Lipzen A."/>
            <person name="Henrissat B."/>
            <person name="Riley R."/>
            <person name="Ahrendt S."/>
            <person name="Nagy L.G."/>
            <person name="Grigoriev I.V."/>
            <person name="Martin F."/>
            <person name="Rosso M.N."/>
        </authorList>
    </citation>
    <scope>NUCLEOTIDE SEQUENCE</scope>
    <source>
        <strain evidence="1">CBS 384.51</strain>
    </source>
</reference>
<protein>
    <submittedName>
        <fullName evidence="1">Uncharacterized protein</fullName>
    </submittedName>
</protein>